<name>A0AAN7MRR8_MYCAM</name>
<sequence length="230" mass="24761">MLDNPFGEEIFPNIQSKPPLVQLEAISSCLMACYLGEETDTHLATTSFQAEQPQLSEPFFIGEVLQPSDHFCGTSSGLALTGPSLSCTGAPELDAVLQVGSQESGVEGENHLPRPAGHASFDTAQDTIGFLGCERTLLAHVQFFIHHYPQVLLLSAALNPFIPQSVLILGIAPMQVQDLALGFVELQEVPMGPLLKPVQVPLDGIPSLNVEVNMQNPSITHSLLLEKHFS</sequence>
<proteinExistence type="predicted"/>
<dbReference type="EMBL" id="JAUNZN010000018">
    <property type="protein sequence ID" value="KAK4811179.1"/>
    <property type="molecule type" value="Genomic_DNA"/>
</dbReference>
<evidence type="ECO:0000313" key="1">
    <source>
        <dbReference type="EMBL" id="KAK4811179.1"/>
    </source>
</evidence>
<dbReference type="AlphaFoldDB" id="A0AAN7MRR8"/>
<accession>A0AAN7MRR8</accession>
<comment type="caution">
    <text evidence="1">The sequence shown here is derived from an EMBL/GenBank/DDBJ whole genome shotgun (WGS) entry which is preliminary data.</text>
</comment>
<protein>
    <submittedName>
        <fullName evidence="1">Uncharacterized protein</fullName>
    </submittedName>
</protein>
<gene>
    <name evidence="1" type="ORF">QYF61_019810</name>
</gene>
<reference evidence="1 2" key="1">
    <citation type="journal article" date="2023" name="J. Hered.">
        <title>Chromosome-level genome of the wood stork (Mycteria americana) provides insight into avian chromosome evolution.</title>
        <authorList>
            <person name="Flamio R. Jr."/>
            <person name="Ramstad K.M."/>
        </authorList>
    </citation>
    <scope>NUCLEOTIDE SEQUENCE [LARGE SCALE GENOMIC DNA]</scope>
    <source>
        <strain evidence="1">JAX WOST 10</strain>
    </source>
</reference>
<organism evidence="1 2">
    <name type="scientific">Mycteria americana</name>
    <name type="common">Wood stork</name>
    <dbReference type="NCBI Taxonomy" id="33587"/>
    <lineage>
        <taxon>Eukaryota</taxon>
        <taxon>Metazoa</taxon>
        <taxon>Chordata</taxon>
        <taxon>Craniata</taxon>
        <taxon>Vertebrata</taxon>
        <taxon>Euteleostomi</taxon>
        <taxon>Archelosauria</taxon>
        <taxon>Archosauria</taxon>
        <taxon>Dinosauria</taxon>
        <taxon>Saurischia</taxon>
        <taxon>Theropoda</taxon>
        <taxon>Coelurosauria</taxon>
        <taxon>Aves</taxon>
        <taxon>Neognathae</taxon>
        <taxon>Neoaves</taxon>
        <taxon>Aequornithes</taxon>
        <taxon>Ciconiiformes</taxon>
        <taxon>Ciconiidae</taxon>
        <taxon>Mycteria</taxon>
    </lineage>
</organism>
<evidence type="ECO:0000313" key="2">
    <source>
        <dbReference type="Proteomes" id="UP001333110"/>
    </source>
</evidence>
<dbReference type="Proteomes" id="UP001333110">
    <property type="component" value="Unassembled WGS sequence"/>
</dbReference>
<keyword evidence="2" id="KW-1185">Reference proteome</keyword>